<dbReference type="InterPro" id="IPR051775">
    <property type="entry name" value="Homeobox_domain"/>
</dbReference>
<dbReference type="PANTHER" id="PTHR24323:SF7">
    <property type="entry name" value="HOMEOBOX DOMAIN-CONTAINING PROTEIN"/>
    <property type="match status" value="1"/>
</dbReference>
<dbReference type="Gene3D" id="1.10.10.60">
    <property type="entry name" value="Homeodomain-like"/>
    <property type="match status" value="1"/>
</dbReference>
<reference evidence="9 10" key="1">
    <citation type="submission" date="2015-04" db="EMBL/GenBank/DDBJ databases">
        <title>Complete genome sequence of Schizopora paradoxa KUC8140, a cosmopolitan wood degrader in East Asia.</title>
        <authorList>
            <consortium name="DOE Joint Genome Institute"/>
            <person name="Min B."/>
            <person name="Park H."/>
            <person name="Jang Y."/>
            <person name="Kim J.-J."/>
            <person name="Kim K.H."/>
            <person name="Pangilinan J."/>
            <person name="Lipzen A."/>
            <person name="Riley R."/>
            <person name="Grigoriev I.V."/>
            <person name="Spatafora J.W."/>
            <person name="Choi I.-G."/>
        </authorList>
    </citation>
    <scope>NUCLEOTIDE SEQUENCE [LARGE SCALE GENOMIC DNA]</scope>
    <source>
        <strain evidence="9 10">KUC8140</strain>
    </source>
</reference>
<name>A0A0H2SFK6_9AGAM</name>
<dbReference type="EMBL" id="KQ085882">
    <property type="protein sequence ID" value="KLO20608.1"/>
    <property type="molecule type" value="Genomic_DNA"/>
</dbReference>
<dbReference type="CDD" id="cd00086">
    <property type="entry name" value="homeodomain"/>
    <property type="match status" value="1"/>
</dbReference>
<dbReference type="PROSITE" id="PS50071">
    <property type="entry name" value="HOMEOBOX_2"/>
    <property type="match status" value="1"/>
</dbReference>
<dbReference type="Proteomes" id="UP000053477">
    <property type="component" value="Unassembled WGS sequence"/>
</dbReference>
<dbReference type="AlphaFoldDB" id="A0A0H2SFK6"/>
<dbReference type="InterPro" id="IPR017970">
    <property type="entry name" value="Homeobox_CS"/>
</dbReference>
<dbReference type="PROSITE" id="PS00027">
    <property type="entry name" value="HOMEOBOX_1"/>
    <property type="match status" value="1"/>
</dbReference>
<dbReference type="Pfam" id="PF00046">
    <property type="entry name" value="Homeodomain"/>
    <property type="match status" value="1"/>
</dbReference>
<feature type="DNA-binding region" description="Homeobox" evidence="5">
    <location>
        <begin position="31"/>
        <end position="90"/>
    </location>
</feature>
<dbReference type="GO" id="GO:0000981">
    <property type="term" value="F:DNA-binding transcription factor activity, RNA polymerase II-specific"/>
    <property type="evidence" value="ECO:0007669"/>
    <property type="project" value="InterPro"/>
</dbReference>
<evidence type="ECO:0000256" key="2">
    <source>
        <dbReference type="ARBA" id="ARBA00023125"/>
    </source>
</evidence>
<feature type="domain" description="Homeobox" evidence="8">
    <location>
        <begin position="29"/>
        <end position="89"/>
    </location>
</feature>
<dbReference type="STRING" id="27342.A0A0H2SFK6"/>
<feature type="region of interest" description="Disordered" evidence="7">
    <location>
        <begin position="1"/>
        <end position="38"/>
    </location>
</feature>
<feature type="compositionally biased region" description="Low complexity" evidence="7">
    <location>
        <begin position="9"/>
        <end position="23"/>
    </location>
</feature>
<evidence type="ECO:0000256" key="5">
    <source>
        <dbReference type="PROSITE-ProRule" id="PRU00108"/>
    </source>
</evidence>
<feature type="region of interest" description="Disordered" evidence="7">
    <location>
        <begin position="168"/>
        <end position="188"/>
    </location>
</feature>
<evidence type="ECO:0000256" key="7">
    <source>
        <dbReference type="SAM" id="MobiDB-lite"/>
    </source>
</evidence>
<proteinExistence type="predicted"/>
<dbReference type="InParanoid" id="A0A0H2SFK6"/>
<sequence length="348" mass="38258">MPSRPPPLSRTASSSSVVSVSASEDGSKGGSKRTRKRFSQEQLIVLEHVFQRSMHPSKGEREAIAKQTGMDLKSVTIWFQNKRQTERKVALHNSTNRATEPLPNLNYGPLLSSTLIPPRPLSAPTFPSTTNIRPSNMVAQRRYSTTSSHRLTPQGVLSLDRIASRTEQLQLPSPSTPPSKFTHYASSRSRNNASVPLWDAMPSSPLMPGSPTSPFSRDILDFASKRPRKNSKRTLEWACASARVSEKAGIARGLPVVEDDEDIVNLPSPPRTITDSTIDDEEMDIVSTDGSEAHEIITPNSSQASMNVDWASLGERRKPAVFNNVRVRDENDVMDAAWALCGLSAGRF</sequence>
<evidence type="ECO:0000313" key="10">
    <source>
        <dbReference type="Proteomes" id="UP000053477"/>
    </source>
</evidence>
<dbReference type="GO" id="GO:0000976">
    <property type="term" value="F:transcription cis-regulatory region binding"/>
    <property type="evidence" value="ECO:0007669"/>
    <property type="project" value="TreeGrafter"/>
</dbReference>
<evidence type="ECO:0000256" key="4">
    <source>
        <dbReference type="ARBA" id="ARBA00023242"/>
    </source>
</evidence>
<dbReference type="OrthoDB" id="6159439at2759"/>
<dbReference type="PANTHER" id="PTHR24323">
    <property type="entry name" value="CEH-10 HOMEODOMAIN-CONTAINING HOMOLOG"/>
    <property type="match status" value="1"/>
</dbReference>
<keyword evidence="10" id="KW-1185">Reference proteome</keyword>
<dbReference type="GO" id="GO:0005634">
    <property type="term" value="C:nucleus"/>
    <property type="evidence" value="ECO:0007669"/>
    <property type="project" value="UniProtKB-SubCell"/>
</dbReference>
<dbReference type="SMART" id="SM00389">
    <property type="entry name" value="HOX"/>
    <property type="match status" value="1"/>
</dbReference>
<dbReference type="InterPro" id="IPR001356">
    <property type="entry name" value="HD"/>
</dbReference>
<accession>A0A0H2SFK6</accession>
<keyword evidence="3 5" id="KW-0371">Homeobox</keyword>
<evidence type="ECO:0000313" key="9">
    <source>
        <dbReference type="EMBL" id="KLO20608.1"/>
    </source>
</evidence>
<evidence type="ECO:0000256" key="3">
    <source>
        <dbReference type="ARBA" id="ARBA00023155"/>
    </source>
</evidence>
<gene>
    <name evidence="9" type="ORF">SCHPADRAFT_13583</name>
</gene>
<dbReference type="SUPFAM" id="SSF46689">
    <property type="entry name" value="Homeodomain-like"/>
    <property type="match status" value="1"/>
</dbReference>
<protein>
    <submittedName>
        <fullName evidence="9">Homeobox-domain-containing protein</fullName>
    </submittedName>
</protein>
<dbReference type="InterPro" id="IPR009057">
    <property type="entry name" value="Homeodomain-like_sf"/>
</dbReference>
<keyword evidence="4 5" id="KW-0539">Nucleus</keyword>
<evidence type="ECO:0000256" key="1">
    <source>
        <dbReference type="ARBA" id="ARBA00004123"/>
    </source>
</evidence>
<evidence type="ECO:0000259" key="8">
    <source>
        <dbReference type="PROSITE" id="PS50071"/>
    </source>
</evidence>
<organism evidence="9 10">
    <name type="scientific">Schizopora paradoxa</name>
    <dbReference type="NCBI Taxonomy" id="27342"/>
    <lineage>
        <taxon>Eukaryota</taxon>
        <taxon>Fungi</taxon>
        <taxon>Dikarya</taxon>
        <taxon>Basidiomycota</taxon>
        <taxon>Agaricomycotina</taxon>
        <taxon>Agaricomycetes</taxon>
        <taxon>Hymenochaetales</taxon>
        <taxon>Schizoporaceae</taxon>
        <taxon>Schizopora</taxon>
    </lineage>
</organism>
<keyword evidence="2 5" id="KW-0238">DNA-binding</keyword>
<comment type="subcellular location">
    <subcellularLocation>
        <location evidence="1 5 6">Nucleus</location>
    </subcellularLocation>
</comment>
<evidence type="ECO:0000256" key="6">
    <source>
        <dbReference type="RuleBase" id="RU000682"/>
    </source>
</evidence>